<dbReference type="Proteomes" id="UP000324269">
    <property type="component" value="Unassembled WGS sequence"/>
</dbReference>
<sequence length="139" mass="16566">MRVKRKEHKMHLLKKGLIRGVIPFSFLIIISLLWNQFQGSWAISNTFFFYGLIAFFLGLASVIYEIEQWGFLKQIMVHYLAMLMTVFPTLLLSGFYPLDSFRDAVNVFFLFNKVGVILFFTTYFIFTWRKRAYLKARHQ</sequence>
<protein>
    <submittedName>
        <fullName evidence="2">DUF3021 domain-containing protein</fullName>
    </submittedName>
</protein>
<dbReference type="InterPro" id="IPR021560">
    <property type="entry name" value="DUF3021"/>
</dbReference>
<keyword evidence="1" id="KW-0812">Transmembrane</keyword>
<name>A0A5D4U3F5_9BACI</name>
<dbReference type="EMBL" id="VTEZ01000001">
    <property type="protein sequence ID" value="TYS88417.1"/>
    <property type="molecule type" value="Genomic_DNA"/>
</dbReference>
<evidence type="ECO:0000313" key="3">
    <source>
        <dbReference type="Proteomes" id="UP000324269"/>
    </source>
</evidence>
<feature type="transmembrane region" description="Helical" evidence="1">
    <location>
        <begin position="108"/>
        <end position="128"/>
    </location>
</feature>
<evidence type="ECO:0000313" key="2">
    <source>
        <dbReference type="EMBL" id="TYS88417.1"/>
    </source>
</evidence>
<keyword evidence="1" id="KW-1133">Transmembrane helix</keyword>
<dbReference type="AlphaFoldDB" id="A0A5D4U3F5"/>
<proteinExistence type="predicted"/>
<dbReference type="Pfam" id="PF11457">
    <property type="entry name" value="DUF3021"/>
    <property type="match status" value="1"/>
</dbReference>
<evidence type="ECO:0000256" key="1">
    <source>
        <dbReference type="SAM" id="Phobius"/>
    </source>
</evidence>
<feature type="transmembrane region" description="Helical" evidence="1">
    <location>
        <begin position="16"/>
        <end position="35"/>
    </location>
</feature>
<organism evidence="2 3">
    <name type="scientific">Rossellomorea aquimaris</name>
    <dbReference type="NCBI Taxonomy" id="189382"/>
    <lineage>
        <taxon>Bacteria</taxon>
        <taxon>Bacillati</taxon>
        <taxon>Bacillota</taxon>
        <taxon>Bacilli</taxon>
        <taxon>Bacillales</taxon>
        <taxon>Bacillaceae</taxon>
        <taxon>Rossellomorea</taxon>
    </lineage>
</organism>
<gene>
    <name evidence="2" type="ORF">FZC85_03020</name>
</gene>
<accession>A0A5D4U3F5</accession>
<dbReference type="OrthoDB" id="2224367at2"/>
<reference evidence="2 3" key="1">
    <citation type="submission" date="2019-08" db="EMBL/GenBank/DDBJ databases">
        <title>Bacillus genomes from the desert of Cuatro Cienegas, Coahuila.</title>
        <authorList>
            <person name="Olmedo-Alvarez G."/>
        </authorList>
    </citation>
    <scope>NUCLEOTIDE SEQUENCE [LARGE SCALE GENOMIC DNA]</scope>
    <source>
        <strain evidence="2 3">CH87b_3T</strain>
    </source>
</reference>
<feature type="transmembrane region" description="Helical" evidence="1">
    <location>
        <begin position="47"/>
        <end position="64"/>
    </location>
</feature>
<keyword evidence="1" id="KW-0472">Membrane</keyword>
<comment type="caution">
    <text evidence="2">The sequence shown here is derived from an EMBL/GenBank/DDBJ whole genome shotgun (WGS) entry which is preliminary data.</text>
</comment>
<feature type="transmembrane region" description="Helical" evidence="1">
    <location>
        <begin position="76"/>
        <end position="96"/>
    </location>
</feature>